<evidence type="ECO:0000313" key="3">
    <source>
        <dbReference type="EMBL" id="GLI59739.1"/>
    </source>
</evidence>
<sequence length="598" mass="63443">IEKHENKISQAGIAKIVAPEGWSPRRQGYSDDLDFIIERPIRQHATGSRGLYRGLYIEETPLSLRRGFRPLALAPENQPPPATDPRDLERKFWKNVTLRPPLYGADVLGSLFDEDCPGWNLRRLDTVLSRVLHNAGYSLPGVSEPYLYFGMWRTTFAWHTEDMDLYSVNYLHFGAPKQWYCIPPASRKRFEGLVKGMLPDLFRVCPEFFRHKELIISPQLLDTFAIPYIKAIQEPREFIINFPGAYHAGYNCGYNCAESVNFGTRRWVPLGATAAVCKCNPDSVTIDMRLFRDLVPARLLPPAIFQDTSSEEEGIENEVVEEGLGRPSAGEGHDHAGGRCVIAGAGTSLADEGVAAAALVPPRRRGRPRKRPFLADAPGGILDTVAVATGPHAKWQCILQDAGCFGGASAVAASAPRGHGRPPKAVTAAAGVAADANVAASTAIANQAAHDHAGSAGIAGSAVLHAALPGPRRRGRPPKQSITDGGGPASAGIAVTSLMAAALPAAPPGLPKRPRGRPRKHPPLQQPRTTVAAAVPGLAVVAPLHLTTFAVAPGAAVATIAKQGLMECGAFNGDGVVVGDMSGGGSSVNAATGPIAVQ</sequence>
<feature type="compositionally biased region" description="Basic residues" evidence="1">
    <location>
        <begin position="512"/>
        <end position="522"/>
    </location>
</feature>
<dbReference type="SUPFAM" id="SSF51197">
    <property type="entry name" value="Clavaminate synthase-like"/>
    <property type="match status" value="1"/>
</dbReference>
<gene>
    <name evidence="3" type="ORF">VaNZ11_001689</name>
</gene>
<organism evidence="3 4">
    <name type="scientific">Volvox africanus</name>
    <dbReference type="NCBI Taxonomy" id="51714"/>
    <lineage>
        <taxon>Eukaryota</taxon>
        <taxon>Viridiplantae</taxon>
        <taxon>Chlorophyta</taxon>
        <taxon>core chlorophytes</taxon>
        <taxon>Chlorophyceae</taxon>
        <taxon>CS clade</taxon>
        <taxon>Chlamydomonadales</taxon>
        <taxon>Volvocaceae</taxon>
        <taxon>Volvox</taxon>
    </lineage>
</organism>
<feature type="non-terminal residue" evidence="3">
    <location>
        <position position="1"/>
    </location>
</feature>
<protein>
    <recommendedName>
        <fullName evidence="2">JmjC domain-containing protein</fullName>
    </recommendedName>
</protein>
<comment type="caution">
    <text evidence="3">The sequence shown here is derived from an EMBL/GenBank/DDBJ whole genome shotgun (WGS) entry which is preliminary data.</text>
</comment>
<dbReference type="Pfam" id="PF02373">
    <property type="entry name" value="JmjC"/>
    <property type="match status" value="1"/>
</dbReference>
<dbReference type="EMBL" id="BSDZ01000004">
    <property type="protein sequence ID" value="GLI59739.1"/>
    <property type="molecule type" value="Genomic_DNA"/>
</dbReference>
<feature type="domain" description="JmjC" evidence="2">
    <location>
        <begin position="113"/>
        <end position="279"/>
    </location>
</feature>
<dbReference type="PANTHER" id="PTHR10694:SF7">
    <property type="entry name" value="[HISTONE H3]-TRIMETHYL-L-LYSINE(9) DEMETHYLASE"/>
    <property type="match status" value="1"/>
</dbReference>
<dbReference type="PANTHER" id="PTHR10694">
    <property type="entry name" value="LYSINE-SPECIFIC DEMETHYLASE"/>
    <property type="match status" value="1"/>
</dbReference>
<evidence type="ECO:0000256" key="1">
    <source>
        <dbReference type="SAM" id="MobiDB-lite"/>
    </source>
</evidence>
<dbReference type="PRINTS" id="PR00929">
    <property type="entry name" value="ATHOOK"/>
</dbReference>
<dbReference type="SMART" id="SM00384">
    <property type="entry name" value="AT_hook"/>
    <property type="match status" value="4"/>
</dbReference>
<proteinExistence type="predicted"/>
<accession>A0ABQ5RQC4</accession>
<dbReference type="SMART" id="SM00558">
    <property type="entry name" value="JmjC"/>
    <property type="match status" value="1"/>
</dbReference>
<keyword evidence="4" id="KW-1185">Reference proteome</keyword>
<feature type="region of interest" description="Disordered" evidence="1">
    <location>
        <begin position="468"/>
        <end position="488"/>
    </location>
</feature>
<dbReference type="Proteomes" id="UP001165090">
    <property type="component" value="Unassembled WGS sequence"/>
</dbReference>
<name>A0ABQ5RQC4_9CHLO</name>
<dbReference type="InterPro" id="IPR017956">
    <property type="entry name" value="AT_hook_DNA-bd_motif"/>
</dbReference>
<dbReference type="InterPro" id="IPR003347">
    <property type="entry name" value="JmjC_dom"/>
</dbReference>
<evidence type="ECO:0000313" key="4">
    <source>
        <dbReference type="Proteomes" id="UP001165090"/>
    </source>
</evidence>
<feature type="region of interest" description="Disordered" evidence="1">
    <location>
        <begin position="504"/>
        <end position="528"/>
    </location>
</feature>
<evidence type="ECO:0000259" key="2">
    <source>
        <dbReference type="PROSITE" id="PS51184"/>
    </source>
</evidence>
<dbReference type="PROSITE" id="PS51184">
    <property type="entry name" value="JMJC"/>
    <property type="match status" value="1"/>
</dbReference>
<dbReference type="Gene3D" id="2.60.120.650">
    <property type="entry name" value="Cupin"/>
    <property type="match status" value="1"/>
</dbReference>
<reference evidence="3 4" key="1">
    <citation type="journal article" date="2023" name="IScience">
        <title>Expanded male sex-determining region conserved during the evolution of homothallism in the green alga Volvox.</title>
        <authorList>
            <person name="Yamamoto K."/>
            <person name="Matsuzaki R."/>
            <person name="Mahakham W."/>
            <person name="Heman W."/>
            <person name="Sekimoto H."/>
            <person name="Kawachi M."/>
            <person name="Minakuchi Y."/>
            <person name="Toyoda A."/>
            <person name="Nozaki H."/>
        </authorList>
    </citation>
    <scope>NUCLEOTIDE SEQUENCE [LARGE SCALE GENOMIC DNA]</scope>
    <source>
        <strain evidence="3 4">NIES-4468</strain>
    </source>
</reference>